<dbReference type="PROSITE" id="PS51184">
    <property type="entry name" value="JMJC"/>
    <property type="match status" value="1"/>
</dbReference>
<keyword evidence="3" id="KW-0804">Transcription</keyword>
<comment type="caution">
    <text evidence="5">The sequence shown here is derived from an EMBL/GenBank/DDBJ whole genome shotgun (WGS) entry which is preliminary data.</text>
</comment>
<dbReference type="InterPro" id="IPR039994">
    <property type="entry name" value="NO66-like"/>
</dbReference>
<dbReference type="EMBL" id="JAIWQS010000011">
    <property type="protein sequence ID" value="KAJ8749737.1"/>
    <property type="molecule type" value="Genomic_DNA"/>
</dbReference>
<sequence>MEKRNRSSRKRKHLGEYLNLQSNTHSIFPLLLAALCNSPNETDLILTCINNLQLSNSQLIPNISVMPILLRSKCAKIACRSVEILGAASLLCIEGNEQIALDTETVKALISALRHPKSTVSMAACNAVLDLSTTCVGRHQLLELSALNTLLSVFLQVPWSSKRLYLYNTEDTSGGFLRIALEEDEYTTLLLRAAITLINSCNIDQLGKIPRLLSETCLVTLQKLWAKVHQLILVGDVMKPCKERQLLLSNILTNSLAESTFRLSLNSGQSLASMPLTLVESRMFCWEDSSFVSFIVHHWETSPSLVRRLPGSLTEENDIFADFAQSINLGGSSPSFLTSMLQSFVSCPPIASDDLDLLSFLNEVRSELGCPIIYQQDLRVLKTENHSKNEMHFFHNDSDPCCSKSPFVFDAIDINKCEEAYKEGYTIAIRGMEFRFASIAAISDAMASLFGQPSIGANLYLTPPNSQGLALHYDDHCVFVCQIFGKKHWTIYPQQNMQLPRLYDPLHGSHGSEIESSPKRCTKFLLREGNILYIPRGFRHEACTDDNGSSEFAEFSLHLTFGIEVEPPFEWEGFVHVALHFWNQARVDPSLAMKEASSGILNVMSVNMLHLMIELIGASDPTFQKACLAAALSLPLDTNDWRYENQRAIFSHLIDKINEQTRFFEMLRRVEMAIERNEDPFYRISWLQHLNVDKEVEIQDWNAKLRNEFPSYAEDKKEIEAAFLQLKTKFCNEVLFEDVISCYKLLLEKYRKARKQYTNGMLSLHCS</sequence>
<evidence type="ECO:0000259" key="4">
    <source>
        <dbReference type="PROSITE" id="PS51184"/>
    </source>
</evidence>
<gene>
    <name evidence="5" type="ORF">K2173_012288</name>
</gene>
<dbReference type="Gene3D" id="2.60.120.650">
    <property type="entry name" value="Cupin"/>
    <property type="match status" value="1"/>
</dbReference>
<comment type="cofactor">
    <cofactor evidence="3">
        <name>Fe(2+)</name>
        <dbReference type="ChEBI" id="CHEBI:29033"/>
    </cofactor>
    <text evidence="3">Binds 1 Fe(2+) ion per subunit.</text>
</comment>
<dbReference type="AlphaFoldDB" id="A0AAV8SBZ2"/>
<dbReference type="InterPro" id="IPR003347">
    <property type="entry name" value="JmjC_dom"/>
</dbReference>
<comment type="similarity">
    <text evidence="3">Belongs to the ROX family.</text>
</comment>
<reference evidence="5 6" key="1">
    <citation type="submission" date="2021-09" db="EMBL/GenBank/DDBJ databases">
        <title>Genomic insights and catalytic innovation underlie evolution of tropane alkaloids biosynthesis.</title>
        <authorList>
            <person name="Wang Y.-J."/>
            <person name="Tian T."/>
            <person name="Huang J.-P."/>
            <person name="Huang S.-X."/>
        </authorList>
    </citation>
    <scope>NUCLEOTIDE SEQUENCE [LARGE SCALE GENOMIC DNA]</scope>
    <source>
        <strain evidence="5">KIB-2018</strain>
        <tissue evidence="5">Leaf</tissue>
    </source>
</reference>
<evidence type="ECO:0000313" key="5">
    <source>
        <dbReference type="EMBL" id="KAJ8749737.1"/>
    </source>
</evidence>
<feature type="domain" description="JmjC" evidence="4">
    <location>
        <begin position="425"/>
        <end position="598"/>
    </location>
</feature>
<name>A0AAV8SBZ2_9ROSI</name>
<keyword evidence="3" id="KW-0560">Oxidoreductase</keyword>
<evidence type="ECO:0000256" key="2">
    <source>
        <dbReference type="ARBA" id="ARBA00023004"/>
    </source>
</evidence>
<protein>
    <recommendedName>
        <fullName evidence="3">Bifunctional lysine-specific demethylase and histidyl-hydroxylase</fullName>
        <ecNumber evidence="3">1.14.11.-</ecNumber>
    </recommendedName>
</protein>
<dbReference type="Proteomes" id="UP001159364">
    <property type="component" value="Linkage Group LG11"/>
</dbReference>
<comment type="subcellular location">
    <subcellularLocation>
        <location evidence="3">Nucleus</location>
    </subcellularLocation>
</comment>
<accession>A0AAV8SBZ2</accession>
<organism evidence="5 6">
    <name type="scientific">Erythroxylum novogranatense</name>
    <dbReference type="NCBI Taxonomy" id="1862640"/>
    <lineage>
        <taxon>Eukaryota</taxon>
        <taxon>Viridiplantae</taxon>
        <taxon>Streptophyta</taxon>
        <taxon>Embryophyta</taxon>
        <taxon>Tracheophyta</taxon>
        <taxon>Spermatophyta</taxon>
        <taxon>Magnoliopsida</taxon>
        <taxon>eudicotyledons</taxon>
        <taxon>Gunneridae</taxon>
        <taxon>Pentapetalae</taxon>
        <taxon>rosids</taxon>
        <taxon>fabids</taxon>
        <taxon>Malpighiales</taxon>
        <taxon>Erythroxylaceae</taxon>
        <taxon>Erythroxylum</taxon>
    </lineage>
</organism>
<dbReference type="GO" id="GO:0051864">
    <property type="term" value="F:histone H3K36 demethylase activity"/>
    <property type="evidence" value="ECO:0007669"/>
    <property type="project" value="TreeGrafter"/>
</dbReference>
<evidence type="ECO:0000313" key="6">
    <source>
        <dbReference type="Proteomes" id="UP001159364"/>
    </source>
</evidence>
<keyword evidence="3" id="KW-0805">Transcription regulation</keyword>
<dbReference type="SUPFAM" id="SSF48371">
    <property type="entry name" value="ARM repeat"/>
    <property type="match status" value="1"/>
</dbReference>
<keyword evidence="3" id="KW-0539">Nucleus</keyword>
<keyword evidence="3" id="KW-0223">Dioxygenase</keyword>
<proteinExistence type="inferred from homology"/>
<dbReference type="InterPro" id="IPR016024">
    <property type="entry name" value="ARM-type_fold"/>
</dbReference>
<evidence type="ECO:0000256" key="3">
    <source>
        <dbReference type="RuleBase" id="RU366061"/>
    </source>
</evidence>
<dbReference type="EC" id="1.14.11.-" evidence="3"/>
<dbReference type="PANTHER" id="PTHR13096:SF9">
    <property type="entry name" value="BIFUNCTIONAL LYSINE-SPECIFIC DEMETHYLASE AND HISTIDYL-HYDROXYLASE"/>
    <property type="match status" value="1"/>
</dbReference>
<evidence type="ECO:0000256" key="1">
    <source>
        <dbReference type="ARBA" id="ARBA00022723"/>
    </source>
</evidence>
<keyword evidence="6" id="KW-1185">Reference proteome</keyword>
<dbReference type="Pfam" id="PF08007">
    <property type="entry name" value="JmjC_2"/>
    <property type="match status" value="1"/>
</dbReference>
<keyword evidence="1 3" id="KW-0479">Metal-binding</keyword>
<dbReference type="GO" id="GO:0005506">
    <property type="term" value="F:iron ion binding"/>
    <property type="evidence" value="ECO:0007669"/>
    <property type="project" value="UniProtKB-UniRule"/>
</dbReference>
<dbReference type="SUPFAM" id="SSF51197">
    <property type="entry name" value="Clavaminate synthase-like"/>
    <property type="match status" value="1"/>
</dbReference>
<dbReference type="PANTHER" id="PTHR13096">
    <property type="entry name" value="MINA53 MYC INDUCED NUCLEAR ANTIGEN"/>
    <property type="match status" value="1"/>
</dbReference>
<dbReference type="GO" id="GO:0032453">
    <property type="term" value="F:histone H3K4 demethylase activity"/>
    <property type="evidence" value="ECO:0007669"/>
    <property type="project" value="TreeGrafter"/>
</dbReference>
<comment type="function">
    <text evidence="3">Oxygenase that can act as both a histone lysine demethylase and a ribosomal histidine hydroxylase.</text>
</comment>
<keyword evidence="2 3" id="KW-0408">Iron</keyword>
<dbReference type="GO" id="GO:0005730">
    <property type="term" value="C:nucleolus"/>
    <property type="evidence" value="ECO:0007669"/>
    <property type="project" value="TreeGrafter"/>
</dbReference>